<accession>A0ABQ4YHP0</accession>
<evidence type="ECO:0000313" key="2">
    <source>
        <dbReference type="EMBL" id="GJS76931.1"/>
    </source>
</evidence>
<dbReference type="EMBL" id="BQNB010010412">
    <property type="protein sequence ID" value="GJS76931.1"/>
    <property type="molecule type" value="Genomic_DNA"/>
</dbReference>
<gene>
    <name evidence="2" type="ORF">Tco_0726812</name>
</gene>
<keyword evidence="3" id="KW-1185">Reference proteome</keyword>
<feature type="region of interest" description="Disordered" evidence="1">
    <location>
        <begin position="92"/>
        <end position="115"/>
    </location>
</feature>
<name>A0ABQ4YHP0_9ASTR</name>
<dbReference type="Proteomes" id="UP001151760">
    <property type="component" value="Unassembled WGS sequence"/>
</dbReference>
<reference evidence="2" key="2">
    <citation type="submission" date="2022-01" db="EMBL/GenBank/DDBJ databases">
        <authorList>
            <person name="Yamashiro T."/>
            <person name="Shiraishi A."/>
            <person name="Satake H."/>
            <person name="Nakayama K."/>
        </authorList>
    </citation>
    <scope>NUCLEOTIDE SEQUENCE</scope>
</reference>
<comment type="caution">
    <text evidence="2">The sequence shown here is derived from an EMBL/GenBank/DDBJ whole genome shotgun (WGS) entry which is preliminary data.</text>
</comment>
<evidence type="ECO:0000313" key="3">
    <source>
        <dbReference type="Proteomes" id="UP001151760"/>
    </source>
</evidence>
<reference evidence="2" key="1">
    <citation type="journal article" date="2022" name="Int. J. Mol. Sci.">
        <title>Draft Genome of Tanacetum Coccineum: Genomic Comparison of Closely Related Tanacetum-Family Plants.</title>
        <authorList>
            <person name="Yamashiro T."/>
            <person name="Shiraishi A."/>
            <person name="Nakayama K."/>
            <person name="Satake H."/>
        </authorList>
    </citation>
    <scope>NUCLEOTIDE SEQUENCE</scope>
</reference>
<proteinExistence type="predicted"/>
<organism evidence="2 3">
    <name type="scientific">Tanacetum coccineum</name>
    <dbReference type="NCBI Taxonomy" id="301880"/>
    <lineage>
        <taxon>Eukaryota</taxon>
        <taxon>Viridiplantae</taxon>
        <taxon>Streptophyta</taxon>
        <taxon>Embryophyta</taxon>
        <taxon>Tracheophyta</taxon>
        <taxon>Spermatophyta</taxon>
        <taxon>Magnoliopsida</taxon>
        <taxon>eudicotyledons</taxon>
        <taxon>Gunneridae</taxon>
        <taxon>Pentapetalae</taxon>
        <taxon>asterids</taxon>
        <taxon>campanulids</taxon>
        <taxon>Asterales</taxon>
        <taxon>Asteraceae</taxon>
        <taxon>Asteroideae</taxon>
        <taxon>Anthemideae</taxon>
        <taxon>Anthemidinae</taxon>
        <taxon>Tanacetum</taxon>
    </lineage>
</organism>
<feature type="region of interest" description="Disordered" evidence="1">
    <location>
        <begin position="1"/>
        <end position="38"/>
    </location>
</feature>
<protein>
    <submittedName>
        <fullName evidence="2">Uncharacterized protein</fullName>
    </submittedName>
</protein>
<sequence length="524" mass="58712">MAKTMPRPEGSLGEKYLRGNIPPDDMEPINPTVTDLSGIGAKYQEDQTYSSILRYQSLTKNKGEPSYEGDSGTQPMVITYANVRAILLSADEAQEKDNPTSSTAPHTKASDTDSSSDKIIKKYDDTLPLTKQKLLKYLKKVDQTDKLVEASISSFEKSSTTINDLYKGLNGFDFYTLLSTVKDHQTHVVKQDEQLAGWAKSSTNMAWNLGFRVSGLKRAQNHIKSSMSSLQEDISSIKSMMTKMYNAFRGQYSSAPSGSVTLTLALTHISANVEGDNATHTATKELPKLVKASSIVRPDPDEPVKVEFIINGKTIYLTKQEIHDYWDKEEQIKKAEEEDGLNAISKPKVIKVVHDEAKKLGIHPKEVITTKAGELFKKAKDVEHAVFKRQHTEKVRKSLELRNHKLKKIFEELEIHSALLAPAPEQASSQTSGRKRKHIELEPETRISGLECNQALPENVPFVNNMVIEEPEYGIFFTDEFGDQAFQRWSDIEKVGMEALVSYLVASSMVKSCKVQHETEEIHC</sequence>
<evidence type="ECO:0000256" key="1">
    <source>
        <dbReference type="SAM" id="MobiDB-lite"/>
    </source>
</evidence>